<accession>A0A8H9G8J0</accession>
<sequence>MAGIGSWGGGIVLLLAAVLWLVYLMPSWAARRQYLATERNAIRLQQTLRILAQTAELPEEVRVEMNAKSLAEAQRVARSEEAKRTAIVRAHEAARQREITRRLAEQAPVLERASSVPALTAMRMRRSRLGATLLGTLGLVVALVVLVAAPALWLIAVAGLVAAGGSAAVLAQLHQVAKARKARAAAAVPDASRASRPTTAWVDPAPPLPTDAPAEAARDRGWTPNHVPKPLYVERPAAPKASPESSAALAARLRERVAEAKAEADAEAAAIRAGETDPSLATVSRMRPDVEEAAASLSSHDQGRLAERLGLRAPAPAPASASASASASAESVSEASVPAAPVEPAPPSKWAGMGVIAEDDYQQADLDAIMRRRRAV</sequence>
<evidence type="ECO:0008006" key="5">
    <source>
        <dbReference type="Google" id="ProtNLM"/>
    </source>
</evidence>
<gene>
    <name evidence="3" type="ORF">GCM10009769_18390</name>
</gene>
<feature type="transmembrane region" description="Helical" evidence="2">
    <location>
        <begin position="153"/>
        <end position="173"/>
    </location>
</feature>
<name>A0A8H9G8J0_9MICO</name>
<dbReference type="EMBL" id="BMOI01000007">
    <property type="protein sequence ID" value="GGL00489.1"/>
    <property type="molecule type" value="Genomic_DNA"/>
</dbReference>
<dbReference type="AlphaFoldDB" id="A0A8H9G8J0"/>
<feature type="transmembrane region" description="Helical" evidence="2">
    <location>
        <begin position="6"/>
        <end position="25"/>
    </location>
</feature>
<evidence type="ECO:0000256" key="2">
    <source>
        <dbReference type="SAM" id="Phobius"/>
    </source>
</evidence>
<reference evidence="3" key="1">
    <citation type="journal article" date="2014" name="Int. J. Syst. Evol. Microbiol.">
        <title>Complete genome sequence of Corynebacterium casei LMG S-19264T (=DSM 44701T), isolated from a smear-ripened cheese.</title>
        <authorList>
            <consortium name="US DOE Joint Genome Institute (JGI-PGF)"/>
            <person name="Walter F."/>
            <person name="Albersmeier A."/>
            <person name="Kalinowski J."/>
            <person name="Ruckert C."/>
        </authorList>
    </citation>
    <scope>NUCLEOTIDE SEQUENCE</scope>
    <source>
        <strain evidence="3">JCM 1480</strain>
    </source>
</reference>
<protein>
    <recommendedName>
        <fullName evidence="5">Large exoprotein</fullName>
    </recommendedName>
</protein>
<dbReference type="RefSeq" id="WP_188889077.1">
    <property type="nucleotide sequence ID" value="NZ_BMOI01000007.1"/>
</dbReference>
<feature type="region of interest" description="Disordered" evidence="1">
    <location>
        <begin position="332"/>
        <end position="351"/>
    </location>
</feature>
<comment type="caution">
    <text evidence="3">The sequence shown here is derived from an EMBL/GenBank/DDBJ whole genome shotgun (WGS) entry which is preliminary data.</text>
</comment>
<evidence type="ECO:0000313" key="3">
    <source>
        <dbReference type="EMBL" id="GGL00489.1"/>
    </source>
</evidence>
<proteinExistence type="predicted"/>
<organism evidence="3 4">
    <name type="scientific">Curtobacterium luteum</name>
    <dbReference type="NCBI Taxonomy" id="33881"/>
    <lineage>
        <taxon>Bacteria</taxon>
        <taxon>Bacillati</taxon>
        <taxon>Actinomycetota</taxon>
        <taxon>Actinomycetes</taxon>
        <taxon>Micrococcales</taxon>
        <taxon>Microbacteriaceae</taxon>
        <taxon>Curtobacterium</taxon>
    </lineage>
</organism>
<keyword evidence="2" id="KW-0472">Membrane</keyword>
<reference evidence="3" key="2">
    <citation type="submission" date="2020-09" db="EMBL/GenBank/DDBJ databases">
        <authorList>
            <person name="Sun Q."/>
            <person name="Ohkuma M."/>
        </authorList>
    </citation>
    <scope>NUCLEOTIDE SEQUENCE</scope>
    <source>
        <strain evidence="3">JCM 1480</strain>
    </source>
</reference>
<evidence type="ECO:0000256" key="1">
    <source>
        <dbReference type="SAM" id="MobiDB-lite"/>
    </source>
</evidence>
<evidence type="ECO:0000313" key="4">
    <source>
        <dbReference type="Proteomes" id="UP000648535"/>
    </source>
</evidence>
<keyword evidence="2" id="KW-0812">Transmembrane</keyword>
<keyword evidence="2" id="KW-1133">Transmembrane helix</keyword>
<dbReference type="Proteomes" id="UP000648535">
    <property type="component" value="Unassembled WGS sequence"/>
</dbReference>
<feature type="transmembrane region" description="Helical" evidence="2">
    <location>
        <begin position="129"/>
        <end position="147"/>
    </location>
</feature>